<dbReference type="EMBL" id="AWSA01000008">
    <property type="protein sequence ID" value="EWT02742.1"/>
    <property type="molecule type" value="Genomic_DNA"/>
</dbReference>
<evidence type="ECO:0000256" key="1">
    <source>
        <dbReference type="SAM" id="Phobius"/>
    </source>
</evidence>
<keyword evidence="1" id="KW-1133">Transmembrane helix</keyword>
<organism evidence="2 3">
    <name type="scientific">Intrasporangium oryzae NRRL B-24470</name>
    <dbReference type="NCBI Taxonomy" id="1386089"/>
    <lineage>
        <taxon>Bacteria</taxon>
        <taxon>Bacillati</taxon>
        <taxon>Actinomycetota</taxon>
        <taxon>Actinomycetes</taxon>
        <taxon>Micrococcales</taxon>
        <taxon>Intrasporangiaceae</taxon>
        <taxon>Intrasporangium</taxon>
    </lineage>
</organism>
<feature type="transmembrane region" description="Helical" evidence="1">
    <location>
        <begin position="86"/>
        <end position="105"/>
    </location>
</feature>
<reference evidence="2 3" key="1">
    <citation type="submission" date="2013-08" db="EMBL/GenBank/DDBJ databases">
        <title>Intrasporangium oryzae NRRL B-24470.</title>
        <authorList>
            <person name="Liu H."/>
            <person name="Wang G."/>
        </authorList>
    </citation>
    <scope>NUCLEOTIDE SEQUENCE [LARGE SCALE GENOMIC DNA]</scope>
    <source>
        <strain evidence="2 3">NRRL B-24470</strain>
    </source>
</reference>
<accession>W9GBY5</accession>
<comment type="caution">
    <text evidence="2">The sequence shown here is derived from an EMBL/GenBank/DDBJ whole genome shotgun (WGS) entry which is preliminary data.</text>
</comment>
<proteinExistence type="predicted"/>
<keyword evidence="1" id="KW-0472">Membrane</keyword>
<gene>
    <name evidence="2" type="ORF">N865_04135</name>
</gene>
<feature type="transmembrane region" description="Helical" evidence="1">
    <location>
        <begin position="111"/>
        <end position="135"/>
    </location>
</feature>
<dbReference type="AlphaFoldDB" id="W9GBY5"/>
<protein>
    <submittedName>
        <fullName evidence="2">Uncharacterized protein</fullName>
    </submittedName>
</protein>
<name>W9GBY5_9MICO</name>
<dbReference type="STRING" id="1386089.N865_04135"/>
<keyword evidence="1" id="KW-0812">Transmembrane</keyword>
<sequence>MRRALLIGLAATWLGALATWPAYAVMALAAWSAVARATDRTVTRLVVRRYAHGRRPSDVPWAVILSPLHLLIGAIATVVSMILPALVGLAGVFAAALLLSGSSGTEVRPGAPITVLVGGILALLMLWTGPGGASLRRGSRSIVRRVVPDGPPSEVLAVVLTVVGIALAYMAISGSSSVSWAPLSGNPFGS</sequence>
<dbReference type="Proteomes" id="UP000019489">
    <property type="component" value="Unassembled WGS sequence"/>
</dbReference>
<feature type="transmembrane region" description="Helical" evidence="1">
    <location>
        <begin position="155"/>
        <end position="172"/>
    </location>
</feature>
<dbReference type="eggNOG" id="COG0515">
    <property type="taxonomic scope" value="Bacteria"/>
</dbReference>
<keyword evidence="3" id="KW-1185">Reference proteome</keyword>
<evidence type="ECO:0000313" key="2">
    <source>
        <dbReference type="EMBL" id="EWT02742.1"/>
    </source>
</evidence>
<evidence type="ECO:0000313" key="3">
    <source>
        <dbReference type="Proteomes" id="UP000019489"/>
    </source>
</evidence>